<feature type="chain" id="PRO_5041772770" description="Carbonic anhydrase" evidence="9">
    <location>
        <begin position="24"/>
        <end position="353"/>
    </location>
</feature>
<evidence type="ECO:0000256" key="4">
    <source>
        <dbReference type="ARBA" id="ARBA00022723"/>
    </source>
</evidence>
<dbReference type="Proteomes" id="UP001208570">
    <property type="component" value="Unassembled WGS sequence"/>
</dbReference>
<dbReference type="Pfam" id="PF00194">
    <property type="entry name" value="Carb_anhydrase"/>
    <property type="match status" value="1"/>
</dbReference>
<gene>
    <name evidence="12" type="ORF">LSH36_80g04009</name>
</gene>
<dbReference type="GO" id="GO:0004089">
    <property type="term" value="F:carbonate dehydratase activity"/>
    <property type="evidence" value="ECO:0007669"/>
    <property type="project" value="UniProtKB-UniRule"/>
</dbReference>
<feature type="region of interest" description="Disordered" evidence="10">
    <location>
        <begin position="24"/>
        <end position="48"/>
    </location>
</feature>
<feature type="signal peptide" evidence="9">
    <location>
        <begin position="1"/>
        <end position="23"/>
    </location>
</feature>
<evidence type="ECO:0000313" key="13">
    <source>
        <dbReference type="Proteomes" id="UP001208570"/>
    </source>
</evidence>
<dbReference type="PANTHER" id="PTHR18952">
    <property type="entry name" value="CARBONIC ANHYDRASE"/>
    <property type="match status" value="1"/>
</dbReference>
<reference evidence="12" key="1">
    <citation type="journal article" date="2023" name="Mol. Biol. Evol.">
        <title>Third-Generation Sequencing Reveals the Adaptive Role of the Epigenome in Three Deep-Sea Polychaetes.</title>
        <authorList>
            <person name="Perez M."/>
            <person name="Aroh O."/>
            <person name="Sun Y."/>
            <person name="Lan Y."/>
            <person name="Juniper S.K."/>
            <person name="Young C.R."/>
            <person name="Angers B."/>
            <person name="Qian P.Y."/>
        </authorList>
    </citation>
    <scope>NUCLEOTIDE SEQUENCE</scope>
    <source>
        <strain evidence="12">P08H-3</strain>
    </source>
</reference>
<proteinExistence type="inferred from homology"/>
<dbReference type="SMART" id="SM01057">
    <property type="entry name" value="Carb_anhydrase"/>
    <property type="match status" value="1"/>
</dbReference>
<dbReference type="Gene3D" id="3.10.200.10">
    <property type="entry name" value="Alpha carbonic anhydrase"/>
    <property type="match status" value="1"/>
</dbReference>
<dbReference type="AlphaFoldDB" id="A0AAD9K1W9"/>
<evidence type="ECO:0000256" key="8">
    <source>
        <dbReference type="ARBA" id="ARBA00048348"/>
    </source>
</evidence>
<dbReference type="InterPro" id="IPR001148">
    <property type="entry name" value="CA_dom"/>
</dbReference>
<evidence type="ECO:0000259" key="11">
    <source>
        <dbReference type="PROSITE" id="PS51144"/>
    </source>
</evidence>
<keyword evidence="9" id="KW-0732">Signal</keyword>
<dbReference type="InterPro" id="IPR023561">
    <property type="entry name" value="Carbonic_anhydrase_a-class"/>
</dbReference>
<evidence type="ECO:0000256" key="9">
    <source>
        <dbReference type="RuleBase" id="RU367011"/>
    </source>
</evidence>
<dbReference type="CDD" id="cd00326">
    <property type="entry name" value="alpha_CA"/>
    <property type="match status" value="1"/>
</dbReference>
<comment type="cofactor">
    <cofactor evidence="9">
        <name>Zn(2+)</name>
        <dbReference type="ChEBI" id="CHEBI:29105"/>
    </cofactor>
</comment>
<evidence type="ECO:0000256" key="10">
    <source>
        <dbReference type="SAM" id="MobiDB-lite"/>
    </source>
</evidence>
<evidence type="ECO:0000256" key="1">
    <source>
        <dbReference type="ARBA" id="ARBA00002904"/>
    </source>
</evidence>
<evidence type="ECO:0000256" key="2">
    <source>
        <dbReference type="ARBA" id="ARBA00010718"/>
    </source>
</evidence>
<comment type="function">
    <text evidence="1 9">Reversible hydration of carbon dioxide.</text>
</comment>
<comment type="caution">
    <text evidence="12">The sequence shown here is derived from an EMBL/GenBank/DDBJ whole genome shotgun (WGS) entry which is preliminary data.</text>
</comment>
<evidence type="ECO:0000313" key="12">
    <source>
        <dbReference type="EMBL" id="KAK2163399.1"/>
    </source>
</evidence>
<dbReference type="InterPro" id="IPR018338">
    <property type="entry name" value="Carbonic_anhydrase_a-class_CS"/>
</dbReference>
<keyword evidence="5 9" id="KW-0862">Zinc</keyword>
<evidence type="ECO:0000256" key="3">
    <source>
        <dbReference type="ARBA" id="ARBA00012925"/>
    </source>
</evidence>
<dbReference type="EMBL" id="JAODUP010000080">
    <property type="protein sequence ID" value="KAK2163399.1"/>
    <property type="molecule type" value="Genomic_DNA"/>
</dbReference>
<feature type="domain" description="Alpha-carbonic anhydrase" evidence="11">
    <location>
        <begin position="45"/>
        <end position="307"/>
    </location>
</feature>
<dbReference type="PROSITE" id="PS51144">
    <property type="entry name" value="ALPHA_CA_2"/>
    <property type="match status" value="1"/>
</dbReference>
<keyword evidence="6" id="KW-0325">Glycoprotein</keyword>
<evidence type="ECO:0000256" key="6">
    <source>
        <dbReference type="ARBA" id="ARBA00023180"/>
    </source>
</evidence>
<comment type="catalytic activity">
    <reaction evidence="8 9">
        <text>hydrogencarbonate + H(+) = CO2 + H2O</text>
        <dbReference type="Rhea" id="RHEA:10748"/>
        <dbReference type="ChEBI" id="CHEBI:15377"/>
        <dbReference type="ChEBI" id="CHEBI:15378"/>
        <dbReference type="ChEBI" id="CHEBI:16526"/>
        <dbReference type="ChEBI" id="CHEBI:17544"/>
        <dbReference type="EC" id="4.2.1.1"/>
    </reaction>
</comment>
<dbReference type="GO" id="GO:0005886">
    <property type="term" value="C:plasma membrane"/>
    <property type="evidence" value="ECO:0007669"/>
    <property type="project" value="TreeGrafter"/>
</dbReference>
<accession>A0AAD9K1W9</accession>
<protein>
    <recommendedName>
        <fullName evidence="3 9">Carbonic anhydrase</fullName>
        <ecNumber evidence="3 9">4.2.1.1</ecNumber>
    </recommendedName>
</protein>
<dbReference type="PANTHER" id="PTHR18952:SF265">
    <property type="entry name" value="CARBONIC ANHYDRASE"/>
    <property type="match status" value="1"/>
</dbReference>
<dbReference type="EC" id="4.2.1.1" evidence="3 9"/>
<keyword evidence="4 9" id="KW-0479">Metal-binding</keyword>
<dbReference type="PROSITE" id="PS00162">
    <property type="entry name" value="ALPHA_CA_1"/>
    <property type="match status" value="1"/>
</dbReference>
<sequence>MFIWKVFVVGIVAVGLAMGRGRGNDDVHTDSYDDDDDNDDARHQPHWSYHGKYSPDKWDKISKFCTGANPRQSPIDIEPMNTIFEDDLTRIELFEHYSKYRKLEVQNNGHTVNIGIEHEVFISGGDLPTKGYRLVGIHFHWGSTKKQGSEHTINSNRYPLEMHMVSYDSERYPDVKDAIFGENSIAVLGTIFQISDEDNPALTPLLTSMRTIDEPGTSITIGSFPIANLLPKHTDKYFRYEGSLTTPPCAESVIWTIFLHTQTISSSQLSEFRELVEGEDPDGITVFIEDNWRPVQPTHSRVIYRSFLFKSEYSKAVASQSSHGTGPGEIHNDATRPLINIMTSTVLLLAAVL</sequence>
<dbReference type="SUPFAM" id="SSF51069">
    <property type="entry name" value="Carbonic anhydrase"/>
    <property type="match status" value="1"/>
</dbReference>
<evidence type="ECO:0000256" key="7">
    <source>
        <dbReference type="ARBA" id="ARBA00023239"/>
    </source>
</evidence>
<comment type="similarity">
    <text evidence="2 9">Belongs to the alpha-carbonic anhydrase family.</text>
</comment>
<name>A0AAD9K1W9_9ANNE</name>
<dbReference type="GO" id="GO:0008270">
    <property type="term" value="F:zinc ion binding"/>
    <property type="evidence" value="ECO:0007669"/>
    <property type="project" value="UniProtKB-UniRule"/>
</dbReference>
<dbReference type="InterPro" id="IPR036398">
    <property type="entry name" value="CA_dom_sf"/>
</dbReference>
<keyword evidence="13" id="KW-1185">Reference proteome</keyword>
<keyword evidence="7 9" id="KW-0456">Lyase</keyword>
<organism evidence="12 13">
    <name type="scientific">Paralvinella palmiformis</name>
    <dbReference type="NCBI Taxonomy" id="53620"/>
    <lineage>
        <taxon>Eukaryota</taxon>
        <taxon>Metazoa</taxon>
        <taxon>Spiralia</taxon>
        <taxon>Lophotrochozoa</taxon>
        <taxon>Annelida</taxon>
        <taxon>Polychaeta</taxon>
        <taxon>Sedentaria</taxon>
        <taxon>Canalipalpata</taxon>
        <taxon>Terebellida</taxon>
        <taxon>Terebelliformia</taxon>
        <taxon>Alvinellidae</taxon>
        <taxon>Paralvinella</taxon>
    </lineage>
</organism>
<evidence type="ECO:0000256" key="5">
    <source>
        <dbReference type="ARBA" id="ARBA00022833"/>
    </source>
</evidence>
<dbReference type="FunFam" id="3.10.200.10:FF:000003">
    <property type="entry name" value="Carbonic anhydrase 12"/>
    <property type="match status" value="1"/>
</dbReference>